<dbReference type="Gramene" id="KQJ96668">
    <property type="protein sequence ID" value="KQJ96668"/>
    <property type="gene ID" value="BRADI_3g26498v3"/>
</dbReference>
<dbReference type="InParanoid" id="A0A0Q3FEQ6"/>
<dbReference type="Proteomes" id="UP000008810">
    <property type="component" value="Chromosome 3"/>
</dbReference>
<evidence type="ECO:0000313" key="2">
    <source>
        <dbReference type="EMBL" id="KQJ96668.1"/>
    </source>
</evidence>
<dbReference type="EMBL" id="CM000882">
    <property type="protein sequence ID" value="KQJ96668.1"/>
    <property type="molecule type" value="Genomic_DNA"/>
</dbReference>
<feature type="compositionally biased region" description="Gly residues" evidence="1">
    <location>
        <begin position="77"/>
        <end position="88"/>
    </location>
</feature>
<organism evidence="2">
    <name type="scientific">Brachypodium distachyon</name>
    <name type="common">Purple false brome</name>
    <name type="synonym">Trachynia distachya</name>
    <dbReference type="NCBI Taxonomy" id="15368"/>
    <lineage>
        <taxon>Eukaryota</taxon>
        <taxon>Viridiplantae</taxon>
        <taxon>Streptophyta</taxon>
        <taxon>Embryophyta</taxon>
        <taxon>Tracheophyta</taxon>
        <taxon>Spermatophyta</taxon>
        <taxon>Magnoliopsida</taxon>
        <taxon>Liliopsida</taxon>
        <taxon>Poales</taxon>
        <taxon>Poaceae</taxon>
        <taxon>BOP clade</taxon>
        <taxon>Pooideae</taxon>
        <taxon>Stipodae</taxon>
        <taxon>Brachypodieae</taxon>
        <taxon>Brachypodium</taxon>
    </lineage>
</organism>
<reference evidence="3" key="3">
    <citation type="submission" date="2018-08" db="UniProtKB">
        <authorList>
            <consortium name="EnsemblPlants"/>
        </authorList>
    </citation>
    <scope>IDENTIFICATION</scope>
    <source>
        <strain evidence="3">cv. Bd21</strain>
    </source>
</reference>
<evidence type="ECO:0000256" key="1">
    <source>
        <dbReference type="SAM" id="MobiDB-lite"/>
    </source>
</evidence>
<evidence type="ECO:0000313" key="3">
    <source>
        <dbReference type="EnsemblPlants" id="KQJ96668"/>
    </source>
</evidence>
<feature type="region of interest" description="Disordered" evidence="1">
    <location>
        <begin position="68"/>
        <end position="100"/>
    </location>
</feature>
<dbReference type="AlphaFoldDB" id="A0A0Q3FEQ6"/>
<keyword evidence="4" id="KW-1185">Reference proteome</keyword>
<name>A0A0Q3FEQ6_BRADI</name>
<dbReference type="EnsemblPlants" id="KQJ96668">
    <property type="protein sequence ID" value="KQJ96668"/>
    <property type="gene ID" value="BRADI_3g26498v3"/>
</dbReference>
<gene>
    <name evidence="2" type="ORF">BRADI_3g26498v3</name>
</gene>
<sequence length="125" mass="12792">GAGEAQCGEAGEYAGARCWCAARAEGRRGVGAAGDHAGDGRGAGGGRLGHAGARCWCAARAERRRGVGAAGDHAGDGRGVGGGGLGRRGGTRCWRRPATTQGRGEMGIWIRIPIGQRRETRERNI</sequence>
<reference evidence="2 3" key="1">
    <citation type="journal article" date="2010" name="Nature">
        <title>Genome sequencing and analysis of the model grass Brachypodium distachyon.</title>
        <authorList>
            <consortium name="International Brachypodium Initiative"/>
        </authorList>
    </citation>
    <scope>NUCLEOTIDE SEQUENCE [LARGE SCALE GENOMIC DNA]</scope>
    <source>
        <strain evidence="2 3">Bd21</strain>
    </source>
</reference>
<proteinExistence type="predicted"/>
<feature type="non-terminal residue" evidence="2">
    <location>
        <position position="1"/>
    </location>
</feature>
<evidence type="ECO:0000313" key="4">
    <source>
        <dbReference type="Proteomes" id="UP000008810"/>
    </source>
</evidence>
<accession>A0A0Q3FEQ6</accession>
<protein>
    <submittedName>
        <fullName evidence="2 3">Uncharacterized protein</fullName>
    </submittedName>
</protein>
<reference evidence="2" key="2">
    <citation type="submission" date="2017-06" db="EMBL/GenBank/DDBJ databases">
        <title>WGS assembly of Brachypodium distachyon.</title>
        <authorList>
            <consortium name="The International Brachypodium Initiative"/>
            <person name="Lucas S."/>
            <person name="Harmon-Smith M."/>
            <person name="Lail K."/>
            <person name="Tice H."/>
            <person name="Grimwood J."/>
            <person name="Bruce D."/>
            <person name="Barry K."/>
            <person name="Shu S."/>
            <person name="Lindquist E."/>
            <person name="Wang M."/>
            <person name="Pitluck S."/>
            <person name="Vogel J.P."/>
            <person name="Garvin D.F."/>
            <person name="Mockler T.C."/>
            <person name="Schmutz J."/>
            <person name="Rokhsar D."/>
            <person name="Bevan M.W."/>
        </authorList>
    </citation>
    <scope>NUCLEOTIDE SEQUENCE</scope>
    <source>
        <strain evidence="2">Bd21</strain>
    </source>
</reference>